<evidence type="ECO:0000313" key="9">
    <source>
        <dbReference type="EMBL" id="MBB6467614.1"/>
    </source>
</evidence>
<accession>A0A8E1WHG0</accession>
<keyword evidence="6 8" id="KW-1133">Transmembrane helix</keyword>
<dbReference type="Proteomes" id="UP000532373">
    <property type="component" value="Unassembled WGS sequence"/>
</dbReference>
<evidence type="ECO:0000256" key="1">
    <source>
        <dbReference type="ARBA" id="ARBA00004651"/>
    </source>
</evidence>
<feature type="transmembrane region" description="Helical" evidence="8">
    <location>
        <begin position="267"/>
        <end position="286"/>
    </location>
</feature>
<feature type="transmembrane region" description="Helical" evidence="8">
    <location>
        <begin position="226"/>
        <end position="247"/>
    </location>
</feature>
<evidence type="ECO:0000256" key="7">
    <source>
        <dbReference type="ARBA" id="ARBA00023136"/>
    </source>
</evidence>
<reference evidence="9 10" key="1">
    <citation type="submission" date="2020-08" db="EMBL/GenBank/DDBJ databases">
        <title>Genomic Encyclopedia of Type Strains, Phase IV (KMG-IV): sequencing the most valuable type-strain genomes for metagenomic binning, comparative biology and taxonomic classification.</title>
        <authorList>
            <person name="Goeker M."/>
        </authorList>
    </citation>
    <scope>NUCLEOTIDE SEQUENCE [LARGE SCALE GENOMIC DNA]</scope>
    <source>
        <strain evidence="9 10">DSM 17454</strain>
    </source>
</reference>
<organism evidence="9 10">
    <name type="scientific">Aminobacter carboxidus</name>
    <dbReference type="NCBI Taxonomy" id="376165"/>
    <lineage>
        <taxon>Bacteria</taxon>
        <taxon>Pseudomonadati</taxon>
        <taxon>Pseudomonadota</taxon>
        <taxon>Alphaproteobacteria</taxon>
        <taxon>Hyphomicrobiales</taxon>
        <taxon>Phyllobacteriaceae</taxon>
        <taxon>Aminobacter</taxon>
    </lineage>
</organism>
<evidence type="ECO:0000256" key="8">
    <source>
        <dbReference type="SAM" id="Phobius"/>
    </source>
</evidence>
<evidence type="ECO:0000256" key="6">
    <source>
        <dbReference type="ARBA" id="ARBA00022989"/>
    </source>
</evidence>
<keyword evidence="7 8" id="KW-0472">Membrane</keyword>
<evidence type="ECO:0000256" key="2">
    <source>
        <dbReference type="ARBA" id="ARBA00007935"/>
    </source>
</evidence>
<dbReference type="SUPFAM" id="SSF81345">
    <property type="entry name" value="ABC transporter involved in vitamin B12 uptake, BtuC"/>
    <property type="match status" value="1"/>
</dbReference>
<evidence type="ECO:0000313" key="10">
    <source>
        <dbReference type="Proteomes" id="UP000532373"/>
    </source>
</evidence>
<dbReference type="EMBL" id="JACHGI010000006">
    <property type="protein sequence ID" value="MBB6467614.1"/>
    <property type="molecule type" value="Genomic_DNA"/>
</dbReference>
<proteinExistence type="inferred from homology"/>
<feature type="transmembrane region" description="Helical" evidence="8">
    <location>
        <begin position="50"/>
        <end position="74"/>
    </location>
</feature>
<protein>
    <submittedName>
        <fullName evidence="9">Iron complex transport system permease protein</fullName>
    </submittedName>
</protein>
<feature type="transmembrane region" description="Helical" evidence="8">
    <location>
        <begin position="137"/>
        <end position="159"/>
    </location>
</feature>
<dbReference type="Gene3D" id="1.10.3470.10">
    <property type="entry name" value="ABC transporter involved in vitamin B12 uptake, BtuC"/>
    <property type="match status" value="1"/>
</dbReference>
<gene>
    <name evidence="9" type="ORF">HNQ96_003495</name>
</gene>
<evidence type="ECO:0000256" key="3">
    <source>
        <dbReference type="ARBA" id="ARBA00022448"/>
    </source>
</evidence>
<evidence type="ECO:0000256" key="5">
    <source>
        <dbReference type="ARBA" id="ARBA00022692"/>
    </source>
</evidence>
<dbReference type="InterPro" id="IPR037294">
    <property type="entry name" value="ABC_BtuC-like"/>
</dbReference>
<dbReference type="GO" id="GO:0033214">
    <property type="term" value="P:siderophore-iron import into cell"/>
    <property type="evidence" value="ECO:0007669"/>
    <property type="project" value="TreeGrafter"/>
</dbReference>
<dbReference type="Pfam" id="PF01032">
    <property type="entry name" value="FecCD"/>
    <property type="match status" value="1"/>
</dbReference>
<name>A0A8E1WHG0_9HYPH</name>
<keyword evidence="4" id="KW-1003">Cell membrane</keyword>
<feature type="transmembrane region" description="Helical" evidence="8">
    <location>
        <begin position="86"/>
        <end position="104"/>
    </location>
</feature>
<keyword evidence="3" id="KW-0813">Transport</keyword>
<evidence type="ECO:0000256" key="4">
    <source>
        <dbReference type="ARBA" id="ARBA00022475"/>
    </source>
</evidence>
<dbReference type="GO" id="GO:0005886">
    <property type="term" value="C:plasma membrane"/>
    <property type="evidence" value="ECO:0007669"/>
    <property type="project" value="UniProtKB-SubCell"/>
</dbReference>
<feature type="transmembrane region" description="Helical" evidence="8">
    <location>
        <begin position="185"/>
        <end position="205"/>
    </location>
</feature>
<comment type="caution">
    <text evidence="9">The sequence shown here is derived from an EMBL/GenBank/DDBJ whole genome shotgun (WGS) entry which is preliminary data.</text>
</comment>
<dbReference type="AlphaFoldDB" id="A0A8E1WHG0"/>
<feature type="transmembrane region" description="Helical" evidence="8">
    <location>
        <begin position="293"/>
        <end position="314"/>
    </location>
</feature>
<dbReference type="PANTHER" id="PTHR30472:SF27">
    <property type="entry name" value="PETROBACTIN IMPORT SYSTEM PERMEASE PROTEIN YCLN"/>
    <property type="match status" value="1"/>
</dbReference>
<keyword evidence="5 8" id="KW-0812">Transmembrane</keyword>
<feature type="transmembrane region" description="Helical" evidence="8">
    <location>
        <begin position="110"/>
        <end position="128"/>
    </location>
</feature>
<dbReference type="InterPro" id="IPR000522">
    <property type="entry name" value="ABC_transptr_permease_BtuC"/>
</dbReference>
<dbReference type="GO" id="GO:0022857">
    <property type="term" value="F:transmembrane transporter activity"/>
    <property type="evidence" value="ECO:0007669"/>
    <property type="project" value="InterPro"/>
</dbReference>
<comment type="similarity">
    <text evidence="2">Belongs to the binding-protein-dependent transport system permease family. FecCD subfamily.</text>
</comment>
<dbReference type="PANTHER" id="PTHR30472">
    <property type="entry name" value="FERRIC ENTEROBACTIN TRANSPORT SYSTEM PERMEASE PROTEIN"/>
    <property type="match status" value="1"/>
</dbReference>
<sequence length="320" mass="33663">MAAMPSARLVVATSLVGLFALSLGIGVDDLPMGSVFSDAGALQLLLVSRLPRTVAVVLTGAGLAIAGLVLQILVRNRFVEPITTGTGQSAALGVLAVTLLFPTASIAMKTLGASLTALAGTSVFLTIAHRLPPTQPFLIPLFGLVYGGVIGAAVTFIAWQTDLLQYVDIWTNGEFSGVLRGRYELLWILAAMVALAWWVADRLTIASMGREVSLGLGLNYQRIVQLGLVMVAVISSLAVVVVGMIPFVGLVVPNLVSRLMGDNLKSALPWVAMTGAVLLLACDIIGRLIRYPYEIPVGTVLGVVGSGLFLWILFGRTQRA</sequence>
<dbReference type="CDD" id="cd06550">
    <property type="entry name" value="TM_ABC_iron-siderophores_like"/>
    <property type="match status" value="1"/>
</dbReference>
<comment type="subcellular location">
    <subcellularLocation>
        <location evidence="1">Cell membrane</location>
        <topology evidence="1">Multi-pass membrane protein</topology>
    </subcellularLocation>
</comment>